<dbReference type="Proteomes" id="UP000279446">
    <property type="component" value="Unassembled WGS sequence"/>
</dbReference>
<name>A0A433YBZ2_9BACL</name>
<sequence>MKRNKILARDNQYGKNKEVLLPNYRDELVKDKWDVRKLGIPYNKTRGDHFLSFEKIPFSFRDSVKKYVTTRLIEMDSIQWNTARQDVHRLNVFLGFYAKLHPDQNDLRNMTRSDFISYVDYLRNNPMGGSSPSQYRNQPPTNYYIWSMVANVENYITYMQRFDWDEAPLKPSRSLIFQEDRPKLEKKKITEYEYVDDHIWEQITDKLPDLDSQYLPIVILMEATGFHLIDILNLRLNCLQIREDGYWIVSERNKIKYIPISEEIYNMVKAQQIFIRDRFPYEQNSEQYLFLKYKGKFKDRGKPYLQPSILRQLNFFAEKHRITDQKGKVFRFGSLTFRHRYGVKKINDGATILDVQKLLSNVTPEMAVIYAKIHDHNLQVQWDYSNELGAVRLDPLTGEVIQTQIYDQAYENNVDIDWLKRNLGETKLEQGYCIKSPRTHCQYLSQTLEQPCMVFKCSSFYIDSTFLPYYIEQIQTLQKQIEEGKQQGRSRYVEILQGKLDKYIEIREAFIKIPKLREEHIG</sequence>
<proteinExistence type="predicted"/>
<evidence type="ECO:0000259" key="2">
    <source>
        <dbReference type="PROSITE" id="PS51898"/>
    </source>
</evidence>
<evidence type="ECO:0000313" key="4">
    <source>
        <dbReference type="Proteomes" id="UP000279446"/>
    </source>
</evidence>
<protein>
    <submittedName>
        <fullName evidence="3">Recombinase XerD</fullName>
    </submittedName>
</protein>
<dbReference type="InterPro" id="IPR002104">
    <property type="entry name" value="Integrase_catalytic"/>
</dbReference>
<evidence type="ECO:0000256" key="1">
    <source>
        <dbReference type="ARBA" id="ARBA00023172"/>
    </source>
</evidence>
<dbReference type="RefSeq" id="WP_127191258.1">
    <property type="nucleotide sequence ID" value="NZ_RZNY01000004.1"/>
</dbReference>
<feature type="domain" description="Tyr recombinase" evidence="2">
    <location>
        <begin position="188"/>
        <end position="383"/>
    </location>
</feature>
<dbReference type="PROSITE" id="PS51898">
    <property type="entry name" value="TYR_RECOMBINASE"/>
    <property type="match status" value="1"/>
</dbReference>
<dbReference type="GO" id="GO:0015074">
    <property type="term" value="P:DNA integration"/>
    <property type="evidence" value="ECO:0007669"/>
    <property type="project" value="InterPro"/>
</dbReference>
<evidence type="ECO:0000313" key="3">
    <source>
        <dbReference type="EMBL" id="RUT47381.1"/>
    </source>
</evidence>
<gene>
    <name evidence="3" type="ORF">EJP82_06625</name>
</gene>
<dbReference type="GO" id="GO:0003677">
    <property type="term" value="F:DNA binding"/>
    <property type="evidence" value="ECO:0007669"/>
    <property type="project" value="InterPro"/>
</dbReference>
<dbReference type="Pfam" id="PF00589">
    <property type="entry name" value="Phage_integrase"/>
    <property type="match status" value="1"/>
</dbReference>
<dbReference type="Gene3D" id="1.10.443.10">
    <property type="entry name" value="Intergrase catalytic core"/>
    <property type="match status" value="1"/>
</dbReference>
<dbReference type="AlphaFoldDB" id="A0A433YBZ2"/>
<accession>A0A433YBZ2</accession>
<dbReference type="InterPro" id="IPR013762">
    <property type="entry name" value="Integrase-like_cat_sf"/>
</dbReference>
<reference evidence="3 4" key="1">
    <citation type="submission" date="2018-12" db="EMBL/GenBank/DDBJ databases">
        <authorList>
            <person name="Sun L."/>
            <person name="Chen Z."/>
        </authorList>
    </citation>
    <scope>NUCLEOTIDE SEQUENCE [LARGE SCALE GENOMIC DNA]</scope>
    <source>
        <strain evidence="3 4">DSM 15890</strain>
    </source>
</reference>
<dbReference type="GO" id="GO:0006310">
    <property type="term" value="P:DNA recombination"/>
    <property type="evidence" value="ECO:0007669"/>
    <property type="project" value="UniProtKB-KW"/>
</dbReference>
<comment type="caution">
    <text evidence="3">The sequence shown here is derived from an EMBL/GenBank/DDBJ whole genome shotgun (WGS) entry which is preliminary data.</text>
</comment>
<keyword evidence="4" id="KW-1185">Reference proteome</keyword>
<dbReference type="InterPro" id="IPR011010">
    <property type="entry name" value="DNA_brk_join_enz"/>
</dbReference>
<dbReference type="SUPFAM" id="SSF56349">
    <property type="entry name" value="DNA breaking-rejoining enzymes"/>
    <property type="match status" value="1"/>
</dbReference>
<dbReference type="OrthoDB" id="568347at2"/>
<dbReference type="EMBL" id="RZNY01000004">
    <property type="protein sequence ID" value="RUT47381.1"/>
    <property type="molecule type" value="Genomic_DNA"/>
</dbReference>
<keyword evidence="1" id="KW-0233">DNA recombination</keyword>
<organism evidence="3 4">
    <name type="scientific">Paenibacillus anaericanus</name>
    <dbReference type="NCBI Taxonomy" id="170367"/>
    <lineage>
        <taxon>Bacteria</taxon>
        <taxon>Bacillati</taxon>
        <taxon>Bacillota</taxon>
        <taxon>Bacilli</taxon>
        <taxon>Bacillales</taxon>
        <taxon>Paenibacillaceae</taxon>
        <taxon>Paenibacillus</taxon>
    </lineage>
</organism>